<accession>A0A165I5E3</accession>
<dbReference type="OrthoDB" id="10057496at2759"/>
<evidence type="ECO:0000256" key="1">
    <source>
        <dbReference type="ARBA" id="ARBA00022723"/>
    </source>
</evidence>
<feature type="region of interest" description="Disordered" evidence="6">
    <location>
        <begin position="1"/>
        <end position="67"/>
    </location>
</feature>
<dbReference type="PROSITE" id="PS50089">
    <property type="entry name" value="ZF_RING_2"/>
    <property type="match status" value="1"/>
</dbReference>
<dbReference type="Gene3D" id="1.25.40.20">
    <property type="entry name" value="Ankyrin repeat-containing domain"/>
    <property type="match status" value="1"/>
</dbReference>
<gene>
    <name evidence="9" type="ORF">CALCODRAFT_429802</name>
</gene>
<feature type="compositionally biased region" description="Acidic residues" evidence="6">
    <location>
        <begin position="10"/>
        <end position="19"/>
    </location>
</feature>
<dbReference type="InterPro" id="IPR011011">
    <property type="entry name" value="Znf_FYVE_PHD"/>
</dbReference>
<feature type="region of interest" description="Disordered" evidence="6">
    <location>
        <begin position="623"/>
        <end position="673"/>
    </location>
</feature>
<dbReference type="SMART" id="SM00184">
    <property type="entry name" value="RING"/>
    <property type="match status" value="2"/>
</dbReference>
<dbReference type="Pfam" id="PF01363">
    <property type="entry name" value="FYVE"/>
    <property type="match status" value="1"/>
</dbReference>
<dbReference type="InterPro" id="IPR001841">
    <property type="entry name" value="Znf_RING"/>
</dbReference>
<feature type="domain" description="RING-type" evidence="7">
    <location>
        <begin position="901"/>
        <end position="941"/>
    </location>
</feature>
<feature type="compositionally biased region" description="Polar residues" evidence="6">
    <location>
        <begin position="651"/>
        <end position="672"/>
    </location>
</feature>
<dbReference type="InterPro" id="IPR036770">
    <property type="entry name" value="Ankyrin_rpt-contain_sf"/>
</dbReference>
<keyword evidence="2 5" id="KW-0863">Zinc-finger</keyword>
<feature type="region of interest" description="Disordered" evidence="6">
    <location>
        <begin position="713"/>
        <end position="733"/>
    </location>
</feature>
<feature type="compositionally biased region" description="Acidic residues" evidence="6">
    <location>
        <begin position="628"/>
        <end position="642"/>
    </location>
</feature>
<evidence type="ECO:0000256" key="5">
    <source>
        <dbReference type="PROSITE-ProRule" id="PRU00175"/>
    </source>
</evidence>
<dbReference type="PROSITE" id="PS50178">
    <property type="entry name" value="ZF_FYVE"/>
    <property type="match status" value="1"/>
</dbReference>
<evidence type="ECO:0000256" key="6">
    <source>
        <dbReference type="SAM" id="MobiDB-lite"/>
    </source>
</evidence>
<feature type="compositionally biased region" description="Acidic residues" evidence="6">
    <location>
        <begin position="35"/>
        <end position="47"/>
    </location>
</feature>
<dbReference type="AlphaFoldDB" id="A0A165I5E3"/>
<sequence>MSTHLRPNSEEDEDSEEEFVYPGAADPGPPYAPEPPEEEEEDSDEEFVYPRPRDDEPAEAPGPSAKPSTALLESLAAAAASGDLTTLQQLCAAAYEAGGSEKFSAFALANDAAPRTGLTALHAAASRGRLEVVRWLIEECGAMVDFEDKEGETALHKAALNGHLPVVIYLISNMKSPADVHAQDADGWTAMHNACSKGYLDIVRWLCEQGGAADVVSDDDSRVRRVDRKSKGGWTPLMNAASKGHLPVVLYLVTKQAANPLIRNNWGETAYDAAAAVFEVWICEILQKAEAERWQGSSSPYDPIAVHTTIPLVIYENQRLDTRLKTLAVNGGRPKFSASGLGKKGRRAPFELTVYPPEDGPERIAAWRSDVQLPLLDDPFNVKRVNAKGDAATPREGSERSFFWLSDWTLDLTPPKCDATEGWQYARHLDDPDDQWSSEVPPQLERVLSGAGLMTSGLMGASTSRTNGSPDATSGIWCRRRRWVRVMRRRLDIPPLPYLEPDGSLYLLQPDGSLTPYLSEYDETGGSEGGQEMGSMPQTFLSSAQDYLSRARYLAGSQHARKPAMPSAADVRRSIGKLQRAVSELRTGLLNDEDPQRRAEADALLTRYGRELDRIRLQAGADGLMTVGEDEEEQDDDDDDSDDSFHYPVHRSSSPALTQSTARPPSVRSHSTGVDYFNLRASGSSSRTAADLTPDLSQAPEFRVPTHDAPQKVVTPRWNAPQPHSLQPTWEPDSDAVECRNCHRRFGFLLRKHHCRRCGHIFCDRCSAHRVSLDPSEVILDPSMSMPALPEAQHRVCQSCYEERAANASVPGQLRTGLNGIVIDSERLSVPGISRDSSSVVSDLTECPVCNQNLADLGSAADQEAHVKNCLEGNTGGGVQNSARYLVYRLPAESALIGSECVICLEEFAKGSTVARLSCLCTFHNACLSAWLQRGRACPVHARDT</sequence>
<dbReference type="SUPFAM" id="SSF57903">
    <property type="entry name" value="FYVE/PHD zinc finger"/>
    <property type="match status" value="1"/>
</dbReference>
<feature type="repeat" description="ANK" evidence="4">
    <location>
        <begin position="232"/>
        <end position="265"/>
    </location>
</feature>
<evidence type="ECO:0000256" key="3">
    <source>
        <dbReference type="ARBA" id="ARBA00022833"/>
    </source>
</evidence>
<dbReference type="CDD" id="cd16489">
    <property type="entry name" value="mRING-CH-C4HC2H_ZNRF"/>
    <property type="match status" value="1"/>
</dbReference>
<dbReference type="SUPFAM" id="SSF57850">
    <property type="entry name" value="RING/U-box"/>
    <property type="match status" value="1"/>
</dbReference>
<name>A0A165I5E3_9BASI</name>
<reference evidence="9 10" key="1">
    <citation type="journal article" date="2016" name="Mol. Biol. Evol.">
        <title>Comparative Genomics of Early-Diverging Mushroom-Forming Fungi Provides Insights into the Origins of Lignocellulose Decay Capabilities.</title>
        <authorList>
            <person name="Nagy L.G."/>
            <person name="Riley R."/>
            <person name="Tritt A."/>
            <person name="Adam C."/>
            <person name="Daum C."/>
            <person name="Floudas D."/>
            <person name="Sun H."/>
            <person name="Yadav J.S."/>
            <person name="Pangilinan J."/>
            <person name="Larsson K.H."/>
            <person name="Matsuura K."/>
            <person name="Barry K."/>
            <person name="Labutti K."/>
            <person name="Kuo R."/>
            <person name="Ohm R.A."/>
            <person name="Bhattacharya S.S."/>
            <person name="Shirouzu T."/>
            <person name="Yoshinaga Y."/>
            <person name="Martin F.M."/>
            <person name="Grigoriev I.V."/>
            <person name="Hibbett D.S."/>
        </authorList>
    </citation>
    <scope>NUCLEOTIDE SEQUENCE [LARGE SCALE GENOMIC DNA]</scope>
    <source>
        <strain evidence="9 10">HHB12733</strain>
    </source>
</reference>
<organism evidence="9 10">
    <name type="scientific">Calocera cornea HHB12733</name>
    <dbReference type="NCBI Taxonomy" id="1353952"/>
    <lineage>
        <taxon>Eukaryota</taxon>
        <taxon>Fungi</taxon>
        <taxon>Dikarya</taxon>
        <taxon>Basidiomycota</taxon>
        <taxon>Agaricomycotina</taxon>
        <taxon>Dacrymycetes</taxon>
        <taxon>Dacrymycetales</taxon>
        <taxon>Dacrymycetaceae</taxon>
        <taxon>Calocera</taxon>
    </lineage>
</organism>
<dbReference type="PANTHER" id="PTHR24120">
    <property type="entry name" value="GH07239P"/>
    <property type="match status" value="1"/>
</dbReference>
<dbReference type="SUPFAM" id="SSF48403">
    <property type="entry name" value="Ankyrin repeat"/>
    <property type="match status" value="1"/>
</dbReference>
<evidence type="ECO:0000313" key="10">
    <source>
        <dbReference type="Proteomes" id="UP000076842"/>
    </source>
</evidence>
<evidence type="ECO:0000256" key="4">
    <source>
        <dbReference type="PROSITE-ProRule" id="PRU00023"/>
    </source>
</evidence>
<dbReference type="InParanoid" id="A0A165I5E3"/>
<feature type="repeat" description="ANK" evidence="4">
    <location>
        <begin position="116"/>
        <end position="138"/>
    </location>
</feature>
<keyword evidence="10" id="KW-1185">Reference proteome</keyword>
<feature type="repeat" description="ANK" evidence="4">
    <location>
        <begin position="186"/>
        <end position="218"/>
    </location>
</feature>
<dbReference type="Gene3D" id="3.30.40.10">
    <property type="entry name" value="Zinc/RING finger domain, C3HC4 (zinc finger)"/>
    <property type="match status" value="2"/>
</dbReference>
<dbReference type="InterPro" id="IPR013083">
    <property type="entry name" value="Znf_RING/FYVE/PHD"/>
</dbReference>
<dbReference type="Pfam" id="PF13639">
    <property type="entry name" value="zf-RING_2"/>
    <property type="match status" value="1"/>
</dbReference>
<proteinExistence type="predicted"/>
<feature type="repeat" description="ANK" evidence="4">
    <location>
        <begin position="150"/>
        <end position="173"/>
    </location>
</feature>
<dbReference type="Pfam" id="PF12796">
    <property type="entry name" value="Ank_2"/>
    <property type="match status" value="1"/>
</dbReference>
<dbReference type="InterPro" id="IPR002110">
    <property type="entry name" value="Ankyrin_rpt"/>
</dbReference>
<dbReference type="PROSITE" id="PS50297">
    <property type="entry name" value="ANK_REP_REGION"/>
    <property type="match status" value="3"/>
</dbReference>
<dbReference type="InterPro" id="IPR000306">
    <property type="entry name" value="Znf_FYVE"/>
</dbReference>
<dbReference type="EMBL" id="KV423933">
    <property type="protein sequence ID" value="KZT60153.1"/>
    <property type="molecule type" value="Genomic_DNA"/>
</dbReference>
<evidence type="ECO:0000259" key="8">
    <source>
        <dbReference type="PROSITE" id="PS50178"/>
    </source>
</evidence>
<dbReference type="PROSITE" id="PS50088">
    <property type="entry name" value="ANK_REPEAT"/>
    <property type="match status" value="4"/>
</dbReference>
<dbReference type="GO" id="GO:0008270">
    <property type="term" value="F:zinc ion binding"/>
    <property type="evidence" value="ECO:0007669"/>
    <property type="project" value="UniProtKB-KW"/>
</dbReference>
<dbReference type="SMART" id="SM00248">
    <property type="entry name" value="ANK"/>
    <property type="match status" value="4"/>
</dbReference>
<dbReference type="Pfam" id="PF13857">
    <property type="entry name" value="Ank_5"/>
    <property type="match status" value="1"/>
</dbReference>
<dbReference type="InterPro" id="IPR017455">
    <property type="entry name" value="Znf_FYVE-rel"/>
</dbReference>
<dbReference type="STRING" id="1353952.A0A165I5E3"/>
<evidence type="ECO:0000313" key="9">
    <source>
        <dbReference type="EMBL" id="KZT60153.1"/>
    </source>
</evidence>
<dbReference type="PANTHER" id="PTHR24120:SF4">
    <property type="entry name" value="GH07239P"/>
    <property type="match status" value="1"/>
</dbReference>
<dbReference type="Pfam" id="PF00023">
    <property type="entry name" value="Ank"/>
    <property type="match status" value="1"/>
</dbReference>
<evidence type="ECO:0000259" key="7">
    <source>
        <dbReference type="PROSITE" id="PS50089"/>
    </source>
</evidence>
<keyword evidence="4" id="KW-0040">ANK repeat</keyword>
<keyword evidence="1" id="KW-0479">Metal-binding</keyword>
<dbReference type="SMART" id="SM00064">
    <property type="entry name" value="FYVE"/>
    <property type="match status" value="1"/>
</dbReference>
<feature type="domain" description="FYVE-type" evidence="8">
    <location>
        <begin position="733"/>
        <end position="805"/>
    </location>
</feature>
<protein>
    <recommendedName>
        <fullName evidence="11">Ankyrin</fullName>
    </recommendedName>
</protein>
<evidence type="ECO:0008006" key="11">
    <source>
        <dbReference type="Google" id="ProtNLM"/>
    </source>
</evidence>
<dbReference type="Proteomes" id="UP000076842">
    <property type="component" value="Unassembled WGS sequence"/>
</dbReference>
<keyword evidence="3" id="KW-0862">Zinc</keyword>
<evidence type="ECO:0000256" key="2">
    <source>
        <dbReference type="ARBA" id="ARBA00022771"/>
    </source>
</evidence>